<dbReference type="EMBL" id="JAZAVJ010000094">
    <property type="protein sequence ID" value="KAK7414847.1"/>
    <property type="molecule type" value="Genomic_DNA"/>
</dbReference>
<evidence type="ECO:0000313" key="9">
    <source>
        <dbReference type="EMBL" id="KAK7414847.1"/>
    </source>
</evidence>
<gene>
    <name evidence="9" type="ORF">QQX98_006362</name>
</gene>
<evidence type="ECO:0000256" key="7">
    <source>
        <dbReference type="SAM" id="Phobius"/>
    </source>
</evidence>
<feature type="transmembrane region" description="Helical" evidence="7">
    <location>
        <begin position="309"/>
        <end position="327"/>
    </location>
</feature>
<dbReference type="Proteomes" id="UP001498476">
    <property type="component" value="Unassembled WGS sequence"/>
</dbReference>
<dbReference type="InterPro" id="IPR011701">
    <property type="entry name" value="MFS"/>
</dbReference>
<organism evidence="9 10">
    <name type="scientific">Neonectria punicea</name>
    <dbReference type="NCBI Taxonomy" id="979145"/>
    <lineage>
        <taxon>Eukaryota</taxon>
        <taxon>Fungi</taxon>
        <taxon>Dikarya</taxon>
        <taxon>Ascomycota</taxon>
        <taxon>Pezizomycotina</taxon>
        <taxon>Sordariomycetes</taxon>
        <taxon>Hypocreomycetidae</taxon>
        <taxon>Hypocreales</taxon>
        <taxon>Nectriaceae</taxon>
        <taxon>Neonectria</taxon>
    </lineage>
</organism>
<feature type="transmembrane region" description="Helical" evidence="7">
    <location>
        <begin position="347"/>
        <end position="368"/>
    </location>
</feature>
<feature type="transmembrane region" description="Helical" evidence="7">
    <location>
        <begin position="159"/>
        <end position="181"/>
    </location>
</feature>
<evidence type="ECO:0000256" key="2">
    <source>
        <dbReference type="ARBA" id="ARBA00022692"/>
    </source>
</evidence>
<feature type="transmembrane region" description="Helical" evidence="7">
    <location>
        <begin position="100"/>
        <end position="124"/>
    </location>
</feature>
<feature type="transmembrane region" description="Helical" evidence="7">
    <location>
        <begin position="473"/>
        <end position="500"/>
    </location>
</feature>
<proteinExistence type="predicted"/>
<dbReference type="Gene3D" id="1.20.1250.20">
    <property type="entry name" value="MFS general substrate transporter like domains"/>
    <property type="match status" value="2"/>
</dbReference>
<keyword evidence="3 7" id="KW-1133">Transmembrane helix</keyword>
<keyword evidence="2 7" id="KW-0812">Transmembrane</keyword>
<feature type="transmembrane region" description="Helical" evidence="7">
    <location>
        <begin position="193"/>
        <end position="214"/>
    </location>
</feature>
<feature type="domain" description="Major facilitator superfamily (MFS) profile" evidence="8">
    <location>
        <begin position="71"/>
        <end position="574"/>
    </location>
</feature>
<evidence type="ECO:0000256" key="3">
    <source>
        <dbReference type="ARBA" id="ARBA00022989"/>
    </source>
</evidence>
<feature type="transmembrane region" description="Helical" evidence="7">
    <location>
        <begin position="388"/>
        <end position="406"/>
    </location>
</feature>
<comment type="caution">
    <text evidence="9">The sequence shown here is derived from an EMBL/GenBank/DDBJ whole genome shotgun (WGS) entry which is preliminary data.</text>
</comment>
<dbReference type="PROSITE" id="PS50850">
    <property type="entry name" value="MFS"/>
    <property type="match status" value="1"/>
</dbReference>
<name>A0ABR1H1J6_9HYPO</name>
<feature type="transmembrane region" description="Helical" evidence="7">
    <location>
        <begin position="551"/>
        <end position="570"/>
    </location>
</feature>
<evidence type="ECO:0000256" key="4">
    <source>
        <dbReference type="ARBA" id="ARBA00023136"/>
    </source>
</evidence>
<feature type="transmembrane region" description="Helical" evidence="7">
    <location>
        <begin position="136"/>
        <end position="153"/>
    </location>
</feature>
<dbReference type="PANTHER" id="PTHR23501:SF3">
    <property type="entry name" value="MAJOR FACILITATOR SUPERFAMILY (MFS) PROFILE DOMAIN-CONTAINING PROTEIN"/>
    <property type="match status" value="1"/>
</dbReference>
<dbReference type="Pfam" id="PF07690">
    <property type="entry name" value="MFS_1"/>
    <property type="match status" value="1"/>
</dbReference>
<protein>
    <recommendedName>
        <fullName evidence="8">Major facilitator superfamily (MFS) profile domain-containing protein</fullName>
    </recommendedName>
</protein>
<dbReference type="SUPFAM" id="SSF103473">
    <property type="entry name" value="MFS general substrate transporter"/>
    <property type="match status" value="2"/>
</dbReference>
<dbReference type="PANTHER" id="PTHR23501">
    <property type="entry name" value="MAJOR FACILITATOR SUPERFAMILY"/>
    <property type="match status" value="1"/>
</dbReference>
<reference evidence="9 10" key="1">
    <citation type="journal article" date="2025" name="Microbiol. Resour. Announc.">
        <title>Draft genome sequences for Neonectria magnoliae and Neonectria punicea, canker pathogens of Liriodendron tulipifera and Acer saccharum in West Virginia.</title>
        <authorList>
            <person name="Petronek H.M."/>
            <person name="Kasson M.T."/>
            <person name="Metheny A.M."/>
            <person name="Stauder C.M."/>
            <person name="Lovett B."/>
            <person name="Lynch S.C."/>
            <person name="Garnas J.R."/>
            <person name="Kasson L.R."/>
            <person name="Stajich J.E."/>
        </authorList>
    </citation>
    <scope>NUCLEOTIDE SEQUENCE [LARGE SCALE GENOMIC DNA]</scope>
    <source>
        <strain evidence="9 10">NRRL 64653</strain>
    </source>
</reference>
<evidence type="ECO:0000256" key="6">
    <source>
        <dbReference type="SAM" id="MobiDB-lite"/>
    </source>
</evidence>
<feature type="transmembrane region" description="Helical" evidence="7">
    <location>
        <begin position="269"/>
        <end position="297"/>
    </location>
</feature>
<dbReference type="InterPro" id="IPR036259">
    <property type="entry name" value="MFS_trans_sf"/>
</dbReference>
<evidence type="ECO:0000313" key="10">
    <source>
        <dbReference type="Proteomes" id="UP001498476"/>
    </source>
</evidence>
<accession>A0ABR1H1J6</accession>
<evidence type="ECO:0000256" key="5">
    <source>
        <dbReference type="ARBA" id="ARBA00023180"/>
    </source>
</evidence>
<evidence type="ECO:0000259" key="8">
    <source>
        <dbReference type="PROSITE" id="PS50850"/>
    </source>
</evidence>
<keyword evidence="5" id="KW-0325">Glycoprotein</keyword>
<feature type="region of interest" description="Disordered" evidence="6">
    <location>
        <begin position="1"/>
        <end position="20"/>
    </location>
</feature>
<evidence type="ECO:0000256" key="1">
    <source>
        <dbReference type="ARBA" id="ARBA00004141"/>
    </source>
</evidence>
<keyword evidence="4 7" id="KW-0472">Membrane</keyword>
<dbReference type="InterPro" id="IPR020846">
    <property type="entry name" value="MFS_dom"/>
</dbReference>
<keyword evidence="10" id="KW-1185">Reference proteome</keyword>
<feature type="transmembrane region" description="Helical" evidence="7">
    <location>
        <begin position="439"/>
        <end position="461"/>
    </location>
</feature>
<comment type="subcellular location">
    <subcellularLocation>
        <location evidence="1">Membrane</location>
        <topology evidence="1">Multi-pass membrane protein</topology>
    </subcellularLocation>
</comment>
<feature type="transmembrane region" description="Helical" evidence="7">
    <location>
        <begin position="226"/>
        <end position="248"/>
    </location>
</feature>
<sequence>MGFLSKNKTPPEAVDPAPVDHISKEMGGSDAVHDADTDSGKIPGVTSSYQAGVRQIEAITTVWTKRDMIMAYGIIWFIYFITSTQEVVVRSLSPFVTSEFSAHSLTAVTGIISSLFGGLSKLVFAKIMDTWGRPQTLLLTMVIWICGFIMMAACRNVETYVAAQVFAVTGAQGVSYCMTVFIADTSSLVNRPLMLTFATSPYIVTTWIGGPIANSIIKGIRFRWGFGIWAIVIPFVVSPLAILFFWNGRKAEKQGLIAPRKPDISFRSALDWCIEADMFGIFILAAGMTLFLLPMSIYSRQPEGWKSPMIIAMIIVGGLLIIAFVLWEKYLAPVTFIPFKLLADRTVFFGGLMFTFVFWNSAIWGSYFTSMLLVVWNTGVTQATYISNIYRVGSCFSAIILGYLMAKTGRFKWVNLYFAIPLMLLGVGLMIHFRQPDQNIGYVVMTQIFVAFAGGPIVVAGEMAMMAPSDHQHIAVLIAILDLFGSIGTAVGSTVSAAIWTGTFRDRLVAHLPPTADIDSIYGSMYTQLAYKQGTEIRHGIALAYGDSQRYMLITSVCILALGWFCVFLWRDIKVTGIKQVRGNVA</sequence>
<feature type="transmembrane region" description="Helical" evidence="7">
    <location>
        <begin position="413"/>
        <end position="433"/>
    </location>
</feature>
<feature type="transmembrane region" description="Helical" evidence="7">
    <location>
        <begin position="69"/>
        <end position="88"/>
    </location>
</feature>